<name>A0A0F9AYA3_9ZZZZ</name>
<reference evidence="1" key="1">
    <citation type="journal article" date="2015" name="Nature">
        <title>Complex archaea that bridge the gap between prokaryotes and eukaryotes.</title>
        <authorList>
            <person name="Spang A."/>
            <person name="Saw J.H."/>
            <person name="Jorgensen S.L."/>
            <person name="Zaremba-Niedzwiedzka K."/>
            <person name="Martijn J."/>
            <person name="Lind A.E."/>
            <person name="van Eijk R."/>
            <person name="Schleper C."/>
            <person name="Guy L."/>
            <person name="Ettema T.J."/>
        </authorList>
    </citation>
    <scope>NUCLEOTIDE SEQUENCE</scope>
</reference>
<proteinExistence type="predicted"/>
<feature type="non-terminal residue" evidence="1">
    <location>
        <position position="82"/>
    </location>
</feature>
<dbReference type="EMBL" id="LAZR01040382">
    <property type="protein sequence ID" value="KKL14619.1"/>
    <property type="molecule type" value="Genomic_DNA"/>
</dbReference>
<protein>
    <submittedName>
        <fullName evidence="1">Uncharacterized protein</fullName>
    </submittedName>
</protein>
<accession>A0A0F9AYA3</accession>
<sequence length="82" mass="9319">MRRFAPVEKGNIRYVGINKANAEICEKELVYDPDVVDFCRRMYLEVRASKSPFDVTPLSPETKKGKLVAPVACRIACDWALE</sequence>
<comment type="caution">
    <text evidence="1">The sequence shown here is derived from an EMBL/GenBank/DDBJ whole genome shotgun (WGS) entry which is preliminary data.</text>
</comment>
<gene>
    <name evidence="1" type="ORF">LCGC14_2513810</name>
</gene>
<organism evidence="1">
    <name type="scientific">marine sediment metagenome</name>
    <dbReference type="NCBI Taxonomy" id="412755"/>
    <lineage>
        <taxon>unclassified sequences</taxon>
        <taxon>metagenomes</taxon>
        <taxon>ecological metagenomes</taxon>
    </lineage>
</organism>
<dbReference type="AlphaFoldDB" id="A0A0F9AYA3"/>
<evidence type="ECO:0000313" key="1">
    <source>
        <dbReference type="EMBL" id="KKL14619.1"/>
    </source>
</evidence>